<keyword evidence="7" id="KW-0732">Signal</keyword>
<reference evidence="9 10" key="1">
    <citation type="submission" date="2017-04" db="EMBL/GenBank/DDBJ databases">
        <title>Whole genome sequence of Bdellovibrio bacteriovorus strain SSB218315.</title>
        <authorList>
            <person name="Oyedara O."/>
            <person name="Rodriguez-Perez M.A."/>
        </authorList>
    </citation>
    <scope>NUCLEOTIDE SEQUENCE [LARGE SCALE GENOMIC DNA]</scope>
    <source>
        <strain evidence="9 10">SSB218315</strain>
    </source>
</reference>
<feature type="transmembrane region" description="Helical" evidence="6">
    <location>
        <begin position="123"/>
        <end position="140"/>
    </location>
</feature>
<feature type="transmembrane region" description="Helical" evidence="6">
    <location>
        <begin position="201"/>
        <end position="220"/>
    </location>
</feature>
<organism evidence="9 10">
    <name type="scientific">Bdellovibrio bacteriovorus</name>
    <dbReference type="NCBI Taxonomy" id="959"/>
    <lineage>
        <taxon>Bacteria</taxon>
        <taxon>Pseudomonadati</taxon>
        <taxon>Bdellovibrionota</taxon>
        <taxon>Bdellovibrionia</taxon>
        <taxon>Bdellovibrionales</taxon>
        <taxon>Pseudobdellovibrionaceae</taxon>
        <taxon>Bdellovibrio</taxon>
    </lineage>
</organism>
<evidence type="ECO:0000256" key="1">
    <source>
        <dbReference type="ARBA" id="ARBA00004651"/>
    </source>
</evidence>
<evidence type="ECO:0000313" key="9">
    <source>
        <dbReference type="EMBL" id="ASD62272.1"/>
    </source>
</evidence>
<dbReference type="Proteomes" id="UP000197003">
    <property type="component" value="Chromosome"/>
</dbReference>
<name>A0A1Z3N469_BDEBC</name>
<protein>
    <recommendedName>
        <fullName evidence="8">EamA domain-containing protein</fullName>
    </recommendedName>
</protein>
<dbReference type="OrthoDB" id="321830at2"/>
<keyword evidence="4 6" id="KW-1133">Transmembrane helix</keyword>
<feature type="transmembrane region" description="Helical" evidence="6">
    <location>
        <begin position="232"/>
        <end position="251"/>
    </location>
</feature>
<evidence type="ECO:0000256" key="7">
    <source>
        <dbReference type="SAM" id="SignalP"/>
    </source>
</evidence>
<feature type="transmembrane region" description="Helical" evidence="6">
    <location>
        <begin position="93"/>
        <end position="111"/>
    </location>
</feature>
<feature type="transmembrane region" description="Helical" evidence="6">
    <location>
        <begin position="257"/>
        <end position="276"/>
    </location>
</feature>
<dbReference type="GO" id="GO:0005886">
    <property type="term" value="C:plasma membrane"/>
    <property type="evidence" value="ECO:0007669"/>
    <property type="project" value="UniProtKB-SubCell"/>
</dbReference>
<evidence type="ECO:0000259" key="8">
    <source>
        <dbReference type="Pfam" id="PF00892"/>
    </source>
</evidence>
<evidence type="ECO:0000256" key="3">
    <source>
        <dbReference type="ARBA" id="ARBA00022692"/>
    </source>
</evidence>
<keyword evidence="3 6" id="KW-0812">Transmembrane</keyword>
<dbReference type="Pfam" id="PF00892">
    <property type="entry name" value="EamA"/>
    <property type="match status" value="1"/>
</dbReference>
<comment type="subcellular location">
    <subcellularLocation>
        <location evidence="1">Cell membrane</location>
        <topology evidence="1">Multi-pass membrane protein</topology>
    </subcellularLocation>
</comment>
<dbReference type="InterPro" id="IPR037185">
    <property type="entry name" value="EmrE-like"/>
</dbReference>
<dbReference type="InterPro" id="IPR000620">
    <property type="entry name" value="EamA_dom"/>
</dbReference>
<feature type="domain" description="EamA" evidence="8">
    <location>
        <begin position="149"/>
        <end position="272"/>
    </location>
</feature>
<dbReference type="SUPFAM" id="SSF103481">
    <property type="entry name" value="Multidrug resistance efflux transporter EmrE"/>
    <property type="match status" value="2"/>
</dbReference>
<dbReference type="AlphaFoldDB" id="A0A1Z3N469"/>
<evidence type="ECO:0000256" key="5">
    <source>
        <dbReference type="ARBA" id="ARBA00023136"/>
    </source>
</evidence>
<feature type="chain" id="PRO_5012328532" description="EamA domain-containing protein" evidence="7">
    <location>
        <begin position="18"/>
        <end position="280"/>
    </location>
</feature>
<proteinExistence type="predicted"/>
<sequence>MNLRIILLTSLTMAAFAANSIFCRLALSDHSNDPVSFTILRLFAGAAILLPLALKAYHDKKIIVNRVALLPAFMLFSYALFFSLAYVQMTASTGALIVFPAAQMTMLGYSMYNGAKLSRFEKLGVIIALSGLVYLVLPGFDVPPVQASILMALSGISWGIYSILGKKAADPVTATAMNFIFTLPVVLALYLVFGLKLTTMGATWAVLSGALTSALGYLLWYIVMQSLKTSTAAVAMLSSPVIAAFGGILLLNEKTSLRLFIATALILGGLYIKIVANNKA</sequence>
<evidence type="ECO:0000256" key="2">
    <source>
        <dbReference type="ARBA" id="ARBA00022475"/>
    </source>
</evidence>
<dbReference type="PANTHER" id="PTHR42920">
    <property type="entry name" value="OS03G0707200 PROTEIN-RELATED"/>
    <property type="match status" value="1"/>
</dbReference>
<feature type="transmembrane region" description="Helical" evidence="6">
    <location>
        <begin position="66"/>
        <end position="87"/>
    </location>
</feature>
<dbReference type="Gene3D" id="1.10.3730.20">
    <property type="match status" value="1"/>
</dbReference>
<accession>A0A1Z3N469</accession>
<dbReference type="EMBL" id="CP020946">
    <property type="protein sequence ID" value="ASD62272.1"/>
    <property type="molecule type" value="Genomic_DNA"/>
</dbReference>
<dbReference type="InterPro" id="IPR051258">
    <property type="entry name" value="Diverse_Substrate_Transporter"/>
</dbReference>
<keyword evidence="5 6" id="KW-0472">Membrane</keyword>
<feature type="signal peptide" evidence="7">
    <location>
        <begin position="1"/>
        <end position="17"/>
    </location>
</feature>
<feature type="transmembrane region" description="Helical" evidence="6">
    <location>
        <begin position="176"/>
        <end position="195"/>
    </location>
</feature>
<evidence type="ECO:0000313" key="10">
    <source>
        <dbReference type="Proteomes" id="UP000197003"/>
    </source>
</evidence>
<evidence type="ECO:0000256" key="4">
    <source>
        <dbReference type="ARBA" id="ARBA00022989"/>
    </source>
</evidence>
<gene>
    <name evidence="9" type="ORF">B9G79_01175</name>
</gene>
<evidence type="ECO:0000256" key="6">
    <source>
        <dbReference type="SAM" id="Phobius"/>
    </source>
</evidence>
<feature type="transmembrane region" description="Helical" evidence="6">
    <location>
        <begin position="146"/>
        <end position="164"/>
    </location>
</feature>
<feature type="transmembrane region" description="Helical" evidence="6">
    <location>
        <begin position="36"/>
        <end position="54"/>
    </location>
</feature>
<keyword evidence="2" id="KW-1003">Cell membrane</keyword>
<dbReference type="PANTHER" id="PTHR42920:SF11">
    <property type="entry name" value="INNER MEMBRANE PROTEIN YTFF"/>
    <property type="match status" value="1"/>
</dbReference>